<evidence type="ECO:0000313" key="9">
    <source>
        <dbReference type="Proteomes" id="UP000220214"/>
    </source>
</evidence>
<dbReference type="Proteomes" id="UP000069549">
    <property type="component" value="Chromosome 5"/>
</dbReference>
<evidence type="ECO:0000313" key="8">
    <source>
        <dbReference type="Proteomes" id="UP000219860"/>
    </source>
</evidence>
<evidence type="ECO:0000313" key="5">
    <source>
        <dbReference type="EMBL" id="SCM15826.1"/>
    </source>
</evidence>
<evidence type="ECO:0000313" key="6">
    <source>
        <dbReference type="EMBL" id="SCN23123.1"/>
    </source>
</evidence>
<dbReference type="EMBL" id="LT608253">
    <property type="protein sequence ID" value="SCM15826.1"/>
    <property type="molecule type" value="Genomic_DNA"/>
</dbReference>
<feature type="chain" id="PRO_5014244226" description="Merozoite surface protein 3" evidence="2">
    <location>
        <begin position="26"/>
        <end position="477"/>
    </location>
</feature>
<sequence length="477" mass="53125">MRKIISINFYVALITLYAFYNNALCQVETNEKKTSLRNGNTLSWSSLHHGINNIGKTQNINYSNSEHQENKPQETKQSNVDGKNSNGIITQIRLSPVVENDKGNGNNNAHTEGKKIESISRNTLPNSFQEDGKSINGQTNGAQPTDNKKENIVPTGSKNINEDTVIHVQENNTNPSSKVESEKALTKLEEVKPEKKNIEKNKEFDENGSKIAVNTGNVSDINNSIDSEQVNGKTIPGENISELQNTGVDSEINKDEDSSLNLKIEGNPINADKKTQDKGDKEKKNIPDNCYNNGEQLIPSEQLEGINVTDDAKNKESEKEKNYADNKNLNDKNNFELQRDIAKTIYEFIMVELPKNNIFTKNIEESDKNINNNDKDLVKNTEKNVENEKNEIIYEQPIKNQGNINIKNEPKTEGKETIPSSNGNASNPFSKIVENINAVQNEGTFLSNIINLFGNPGFISNDVTNLVKSAVSLLSAF</sequence>
<keyword evidence="2" id="KW-0732">Signal</keyword>
<feature type="compositionally biased region" description="Polar residues" evidence="1">
    <location>
        <begin position="75"/>
        <end position="93"/>
    </location>
</feature>
<dbReference type="VEuPathDB" id="PlasmoDB:PBANKA_0518900"/>
<evidence type="ECO:0008006" key="11">
    <source>
        <dbReference type="Google" id="ProtNLM"/>
    </source>
</evidence>
<feature type="region of interest" description="Disordered" evidence="1">
    <location>
        <begin position="214"/>
        <end position="295"/>
    </location>
</feature>
<dbReference type="Proteomes" id="UP000220214">
    <property type="component" value="Chromosome 5"/>
</dbReference>
<dbReference type="Proteomes" id="UP000219860">
    <property type="component" value="Chromosome 5"/>
</dbReference>
<feature type="compositionally biased region" description="Polar residues" evidence="1">
    <location>
        <begin position="214"/>
        <end position="232"/>
    </location>
</feature>
<dbReference type="EMBL" id="LT608141">
    <property type="protein sequence ID" value="SCL93289.1"/>
    <property type="molecule type" value="Genomic_DNA"/>
</dbReference>
<feature type="signal peptide" evidence="2">
    <location>
        <begin position="1"/>
        <end position="25"/>
    </location>
</feature>
<evidence type="ECO:0000313" key="7">
    <source>
        <dbReference type="Proteomes" id="UP000069549"/>
    </source>
</evidence>
<feature type="compositionally biased region" description="Basic and acidic residues" evidence="1">
    <location>
        <begin position="271"/>
        <end position="286"/>
    </location>
</feature>
<evidence type="ECO:0000313" key="4">
    <source>
        <dbReference type="EMBL" id="SCL93289.1"/>
    </source>
</evidence>
<dbReference type="Proteomes" id="UP000516480">
    <property type="component" value="Chromosome 5"/>
</dbReference>
<dbReference type="OMA" id="EFIMVEL"/>
<feature type="region of interest" description="Disordered" evidence="1">
    <location>
        <begin position="310"/>
        <end position="329"/>
    </location>
</feature>
<evidence type="ECO:0000313" key="10">
    <source>
        <dbReference type="Proteomes" id="UP000516480"/>
    </source>
</evidence>
<feature type="compositionally biased region" description="Polar residues" evidence="1">
    <location>
        <begin position="119"/>
        <end position="145"/>
    </location>
</feature>
<dbReference type="AlphaFoldDB" id="A0A113R3F5"/>
<reference evidence="3 7" key="1">
    <citation type="submission" date="2016-02" db="EMBL/GenBank/DDBJ databases">
        <authorList>
            <consortium name="Pathogen Informatics"/>
        </authorList>
    </citation>
    <scope>NUCLEOTIDE SEQUENCE [LARGE SCALE GENOMIC DNA]</scope>
    <source>
        <strain evidence="3 7">K173</strain>
        <strain evidence="4 10">NK65 ny</strain>
        <strain evidence="6 9">NK65e</strain>
        <strain evidence="5 8">SP11 Antwerpcl1</strain>
    </source>
</reference>
<dbReference type="EMBL" id="LT160025">
    <property type="protein sequence ID" value="CXI11967.1"/>
    <property type="molecule type" value="Genomic_DNA"/>
</dbReference>
<evidence type="ECO:0000256" key="1">
    <source>
        <dbReference type="SAM" id="MobiDB-lite"/>
    </source>
</evidence>
<name>A0A113R3F5_PLABE</name>
<evidence type="ECO:0000313" key="3">
    <source>
        <dbReference type="EMBL" id="CXI11967.1"/>
    </source>
</evidence>
<protein>
    <recommendedName>
        <fullName evidence="11">Merozoite surface protein 3</fullName>
    </recommendedName>
</protein>
<dbReference type="EMBL" id="LT614631">
    <property type="protein sequence ID" value="SCN23123.1"/>
    <property type="molecule type" value="Genomic_DNA"/>
</dbReference>
<evidence type="ECO:0000256" key="2">
    <source>
        <dbReference type="SAM" id="SignalP"/>
    </source>
</evidence>
<organism evidence="3 7">
    <name type="scientific">Plasmodium berghei</name>
    <dbReference type="NCBI Taxonomy" id="5821"/>
    <lineage>
        <taxon>Eukaryota</taxon>
        <taxon>Sar</taxon>
        <taxon>Alveolata</taxon>
        <taxon>Apicomplexa</taxon>
        <taxon>Aconoidasida</taxon>
        <taxon>Haemosporida</taxon>
        <taxon>Plasmodiidae</taxon>
        <taxon>Plasmodium</taxon>
        <taxon>Plasmodium (Vinckeia)</taxon>
    </lineage>
</organism>
<feature type="region of interest" description="Disordered" evidence="1">
    <location>
        <begin position="403"/>
        <end position="426"/>
    </location>
</feature>
<feature type="region of interest" description="Disordered" evidence="1">
    <location>
        <begin position="64"/>
        <end position="161"/>
    </location>
</feature>
<gene>
    <name evidence="3" type="ORF">PBK173_000088700</name>
    <name evidence="6" type="ORF">PBNK65E_000084800</name>
    <name evidence="4" type="ORF">PBNK65NY_000084400</name>
    <name evidence="5" type="ORF">PBSP11A_000084500</name>
</gene>
<proteinExistence type="predicted"/>
<dbReference type="OrthoDB" id="371753at2759"/>
<accession>A0A113R3F5</accession>